<dbReference type="EMBL" id="JAZAVJ010000069">
    <property type="protein sequence ID" value="KAK7416435.1"/>
    <property type="molecule type" value="Genomic_DNA"/>
</dbReference>
<reference evidence="1 2" key="1">
    <citation type="journal article" date="2025" name="Microbiol. Resour. Announc.">
        <title>Draft genome sequences for Neonectria magnoliae and Neonectria punicea, canker pathogens of Liriodendron tulipifera and Acer saccharum in West Virginia.</title>
        <authorList>
            <person name="Petronek H.M."/>
            <person name="Kasson M.T."/>
            <person name="Metheny A.M."/>
            <person name="Stauder C.M."/>
            <person name="Lovett B."/>
            <person name="Lynch S.C."/>
            <person name="Garnas J.R."/>
            <person name="Kasson L.R."/>
            <person name="Stajich J.E."/>
        </authorList>
    </citation>
    <scope>NUCLEOTIDE SEQUENCE [LARGE SCALE GENOMIC DNA]</scope>
    <source>
        <strain evidence="1 2">NRRL 64653</strain>
    </source>
</reference>
<accession>A0ABR1H5X0</accession>
<name>A0ABR1H5X0_9HYPO</name>
<protein>
    <submittedName>
        <fullName evidence="1">Uncharacterized protein</fullName>
    </submittedName>
</protein>
<evidence type="ECO:0000313" key="1">
    <source>
        <dbReference type="EMBL" id="KAK7416435.1"/>
    </source>
</evidence>
<evidence type="ECO:0000313" key="2">
    <source>
        <dbReference type="Proteomes" id="UP001498476"/>
    </source>
</evidence>
<keyword evidence="2" id="KW-1185">Reference proteome</keyword>
<dbReference type="Proteomes" id="UP001498476">
    <property type="component" value="Unassembled WGS sequence"/>
</dbReference>
<comment type="caution">
    <text evidence="1">The sequence shown here is derived from an EMBL/GenBank/DDBJ whole genome shotgun (WGS) entry which is preliminary data.</text>
</comment>
<sequence>MFTRHQGKGSIYYTLNKVTIPFKQPRDDELFQISDLLLDLDALDSKYVRPCNQEDEYHMHRKYEFTPERLGLETRILEFKTEVVRSRLMAFEMSSDRASARRLANHDVLSVALRGAPASAPLIDSVEEAQRQDAGSSTASEALDPRRRLDLLHTVFSDNIISNYALAHQNDELLLHWLKLRQRPVQFGFERTQAPPSRSRFILTLEQQGSIGSIRRLVFHSLSSGLDATWFQAPPTNSLEVEDEPQLNLPSQLRQVCANILNQYTPEASGALEAMAFLGNLRQRLSAGDVHMAPPLCGFGLRLSGFNAKPAATLEYLNFGFKHDFWTSGPQMAQDLQATLTMYNWHLAKVSEKTCLDVVDRENLFQALTGVGEKSEVSPASFRSLVLYFLRYSCDEEECLQAASICGAYLMTLGRLGAVATLWKEWRLLRGAFERNVQTGRVLAPEEDDVMAEAFVAACRAALSVVARREDAVPADLGLADCATLDVESIEMQNPEAWLGSQEAGPTEGFSDGETRAALDLPLDGWLDAVQRAAGLKKWSPKRVGG</sequence>
<proteinExistence type="predicted"/>
<organism evidence="1 2">
    <name type="scientific">Neonectria punicea</name>
    <dbReference type="NCBI Taxonomy" id="979145"/>
    <lineage>
        <taxon>Eukaryota</taxon>
        <taxon>Fungi</taxon>
        <taxon>Dikarya</taxon>
        <taxon>Ascomycota</taxon>
        <taxon>Pezizomycotina</taxon>
        <taxon>Sordariomycetes</taxon>
        <taxon>Hypocreomycetidae</taxon>
        <taxon>Hypocreales</taxon>
        <taxon>Nectriaceae</taxon>
        <taxon>Neonectria</taxon>
    </lineage>
</organism>
<gene>
    <name evidence="1" type="ORF">QQX98_005252</name>
</gene>